<evidence type="ECO:0000313" key="1">
    <source>
        <dbReference type="EMBL" id="KAK4429897.1"/>
    </source>
</evidence>
<accession>A0AAE1YH35</accession>
<dbReference type="AlphaFoldDB" id="A0AAE1YH35"/>
<keyword evidence="2" id="KW-1185">Reference proteome</keyword>
<comment type="caution">
    <text evidence="1">The sequence shown here is derived from an EMBL/GenBank/DDBJ whole genome shotgun (WGS) entry which is preliminary data.</text>
</comment>
<dbReference type="Pfam" id="PF03140">
    <property type="entry name" value="DUF247"/>
    <property type="match status" value="1"/>
</dbReference>
<gene>
    <name evidence="1" type="ORF">Salat_1290400</name>
</gene>
<protein>
    <submittedName>
        <fullName evidence="1">Uncharacterized protein</fullName>
    </submittedName>
</protein>
<reference evidence="1" key="1">
    <citation type="submission" date="2020-06" db="EMBL/GenBank/DDBJ databases">
        <authorList>
            <person name="Li T."/>
            <person name="Hu X."/>
            <person name="Zhang T."/>
            <person name="Song X."/>
            <person name="Zhang H."/>
            <person name="Dai N."/>
            <person name="Sheng W."/>
            <person name="Hou X."/>
            <person name="Wei L."/>
        </authorList>
    </citation>
    <scope>NUCLEOTIDE SEQUENCE</scope>
    <source>
        <strain evidence="1">3651</strain>
        <tissue evidence="1">Leaf</tissue>
    </source>
</reference>
<sequence>MQTTSSKATDAVVLSDKLSELPKAQTQPSIYKVHNQLRDVNGKAYEPDIIAIGPYHRGKDNLKMMEDYKLRYLQFLLKRKKGNVETFISAVGELEQEARSSYSEPPTSLSAPKFIEMLVLDGCFIIELVRKRHKRDPTCKNDPIFKMGWIMNSLQRDMILFENQIPFSVLCRLFDLIEGPNKHNLLIHRLLYFCENLYSGGRVKYTTGRNLQEIKHILDLIHGNWIPPVEEVCVDVDKVPKIRKWRFIHSATELTDANVAFKKVKCDNFFKVDFYGGCCGLGLWRCHL</sequence>
<dbReference type="Proteomes" id="UP001293254">
    <property type="component" value="Unassembled WGS sequence"/>
</dbReference>
<organism evidence="1 2">
    <name type="scientific">Sesamum alatum</name>
    <dbReference type="NCBI Taxonomy" id="300844"/>
    <lineage>
        <taxon>Eukaryota</taxon>
        <taxon>Viridiplantae</taxon>
        <taxon>Streptophyta</taxon>
        <taxon>Embryophyta</taxon>
        <taxon>Tracheophyta</taxon>
        <taxon>Spermatophyta</taxon>
        <taxon>Magnoliopsida</taxon>
        <taxon>eudicotyledons</taxon>
        <taxon>Gunneridae</taxon>
        <taxon>Pentapetalae</taxon>
        <taxon>asterids</taxon>
        <taxon>lamiids</taxon>
        <taxon>Lamiales</taxon>
        <taxon>Pedaliaceae</taxon>
        <taxon>Sesamum</taxon>
    </lineage>
</organism>
<proteinExistence type="predicted"/>
<dbReference type="PANTHER" id="PTHR31170">
    <property type="entry name" value="BNAC04G53230D PROTEIN"/>
    <property type="match status" value="1"/>
</dbReference>
<name>A0AAE1YH35_9LAMI</name>
<evidence type="ECO:0000313" key="2">
    <source>
        <dbReference type="Proteomes" id="UP001293254"/>
    </source>
</evidence>
<dbReference type="InterPro" id="IPR004158">
    <property type="entry name" value="DUF247_pln"/>
</dbReference>
<dbReference type="PANTHER" id="PTHR31170:SF25">
    <property type="entry name" value="BNAA09G04570D PROTEIN"/>
    <property type="match status" value="1"/>
</dbReference>
<dbReference type="EMBL" id="JACGWO010000004">
    <property type="protein sequence ID" value="KAK4429897.1"/>
    <property type="molecule type" value="Genomic_DNA"/>
</dbReference>
<reference evidence="1" key="2">
    <citation type="journal article" date="2024" name="Plant">
        <title>Genomic evolution and insights into agronomic trait innovations of Sesamum species.</title>
        <authorList>
            <person name="Miao H."/>
            <person name="Wang L."/>
            <person name="Qu L."/>
            <person name="Liu H."/>
            <person name="Sun Y."/>
            <person name="Le M."/>
            <person name="Wang Q."/>
            <person name="Wei S."/>
            <person name="Zheng Y."/>
            <person name="Lin W."/>
            <person name="Duan Y."/>
            <person name="Cao H."/>
            <person name="Xiong S."/>
            <person name="Wang X."/>
            <person name="Wei L."/>
            <person name="Li C."/>
            <person name="Ma Q."/>
            <person name="Ju M."/>
            <person name="Zhao R."/>
            <person name="Li G."/>
            <person name="Mu C."/>
            <person name="Tian Q."/>
            <person name="Mei H."/>
            <person name="Zhang T."/>
            <person name="Gao T."/>
            <person name="Zhang H."/>
        </authorList>
    </citation>
    <scope>NUCLEOTIDE SEQUENCE</scope>
    <source>
        <strain evidence="1">3651</strain>
    </source>
</reference>